<dbReference type="PROSITE" id="PS51671">
    <property type="entry name" value="ACT"/>
    <property type="match status" value="1"/>
</dbReference>
<sequence length="233" mass="25402">MNPWVISPFDVTIRLVVAIALGGLVGWEREHNNHAAGFRTHILVCLGSTLIMLLSIYGFSDFVNEPSVQTDPARLAANVITGIGFLGAGTILYNGMSITGLTTAASLWVVAAIGLAVGAGFYYPAAVTTVSVLVCLWFLNKVEHRWMKAKRIHRLRLVATDSPGLLTALSEAMSRSGVELRQLTAAELEERSAAEGRSLVKITLTVKLLKPKQLYRLLDELRERSDVIEVESD</sequence>
<feature type="transmembrane region" description="Helical" evidence="7">
    <location>
        <begin position="6"/>
        <end position="26"/>
    </location>
</feature>
<dbReference type="InterPro" id="IPR049177">
    <property type="entry name" value="MgtC_SapB_SrpB_YhiD_N"/>
</dbReference>
<accession>A0ABW2V4D2</accession>
<feature type="transmembrane region" description="Helical" evidence="7">
    <location>
        <begin position="38"/>
        <end position="60"/>
    </location>
</feature>
<evidence type="ECO:0000256" key="2">
    <source>
        <dbReference type="ARBA" id="ARBA00009298"/>
    </source>
</evidence>
<evidence type="ECO:0000256" key="3">
    <source>
        <dbReference type="ARBA" id="ARBA00022475"/>
    </source>
</evidence>
<proteinExistence type="inferred from homology"/>
<dbReference type="InterPro" id="IPR045865">
    <property type="entry name" value="ACT-like_dom_sf"/>
</dbReference>
<evidence type="ECO:0000256" key="5">
    <source>
        <dbReference type="ARBA" id="ARBA00022989"/>
    </source>
</evidence>
<dbReference type="PANTHER" id="PTHR33778:SF1">
    <property type="entry name" value="MAGNESIUM TRANSPORTER YHID-RELATED"/>
    <property type="match status" value="1"/>
</dbReference>
<dbReference type="Pfam" id="PF13291">
    <property type="entry name" value="ACT_4"/>
    <property type="match status" value="1"/>
</dbReference>
<dbReference type="Gene3D" id="3.30.70.260">
    <property type="match status" value="1"/>
</dbReference>
<keyword evidence="5 7" id="KW-1133">Transmembrane helix</keyword>
<gene>
    <name evidence="9" type="ORF">ACFQWB_13835</name>
</gene>
<keyword evidence="6 7" id="KW-0472">Membrane</keyword>
<feature type="transmembrane region" description="Helical" evidence="7">
    <location>
        <begin position="98"/>
        <end position="115"/>
    </location>
</feature>
<name>A0ABW2V4D2_9BACL</name>
<evidence type="ECO:0000259" key="8">
    <source>
        <dbReference type="PROSITE" id="PS51671"/>
    </source>
</evidence>
<evidence type="ECO:0000256" key="1">
    <source>
        <dbReference type="ARBA" id="ARBA00004651"/>
    </source>
</evidence>
<dbReference type="RefSeq" id="WP_138789197.1">
    <property type="nucleotide sequence ID" value="NZ_JBHTGQ010000031.1"/>
</dbReference>
<dbReference type="Pfam" id="PF02308">
    <property type="entry name" value="MgtC"/>
    <property type="match status" value="1"/>
</dbReference>
<dbReference type="InterPro" id="IPR002912">
    <property type="entry name" value="ACT_dom"/>
</dbReference>
<evidence type="ECO:0000256" key="6">
    <source>
        <dbReference type="ARBA" id="ARBA00023136"/>
    </source>
</evidence>
<comment type="similarity">
    <text evidence="2">Belongs to the MgtC/SapB family.</text>
</comment>
<keyword evidence="3" id="KW-1003">Cell membrane</keyword>
<evidence type="ECO:0000256" key="4">
    <source>
        <dbReference type="ARBA" id="ARBA00022692"/>
    </source>
</evidence>
<keyword evidence="4 7" id="KW-0812">Transmembrane</keyword>
<dbReference type="SUPFAM" id="SSF55021">
    <property type="entry name" value="ACT-like"/>
    <property type="match status" value="1"/>
</dbReference>
<reference evidence="10" key="1">
    <citation type="journal article" date="2019" name="Int. J. Syst. Evol. Microbiol.">
        <title>The Global Catalogue of Microorganisms (GCM) 10K type strain sequencing project: providing services to taxonomists for standard genome sequencing and annotation.</title>
        <authorList>
            <consortium name="The Broad Institute Genomics Platform"/>
            <consortium name="The Broad Institute Genome Sequencing Center for Infectious Disease"/>
            <person name="Wu L."/>
            <person name="Ma J."/>
        </authorList>
    </citation>
    <scope>NUCLEOTIDE SEQUENCE [LARGE SCALE GENOMIC DNA]</scope>
    <source>
        <strain evidence="10">JCM 18657</strain>
    </source>
</reference>
<dbReference type="EMBL" id="JBHTGQ010000031">
    <property type="protein sequence ID" value="MFC7751002.1"/>
    <property type="molecule type" value="Genomic_DNA"/>
</dbReference>
<dbReference type="PANTHER" id="PTHR33778">
    <property type="entry name" value="PROTEIN MGTC"/>
    <property type="match status" value="1"/>
</dbReference>
<dbReference type="PRINTS" id="PR01837">
    <property type="entry name" value="MGTCSAPBPROT"/>
</dbReference>
<evidence type="ECO:0000313" key="10">
    <source>
        <dbReference type="Proteomes" id="UP001596528"/>
    </source>
</evidence>
<comment type="caution">
    <text evidence="9">The sequence shown here is derived from an EMBL/GenBank/DDBJ whole genome shotgun (WGS) entry which is preliminary data.</text>
</comment>
<protein>
    <submittedName>
        <fullName evidence="9">MgtC/SapB family protein</fullName>
    </submittedName>
</protein>
<organism evidence="9 10">
    <name type="scientific">Paenibacillus thermoaerophilus</name>
    <dbReference type="NCBI Taxonomy" id="1215385"/>
    <lineage>
        <taxon>Bacteria</taxon>
        <taxon>Bacillati</taxon>
        <taxon>Bacillota</taxon>
        <taxon>Bacilli</taxon>
        <taxon>Bacillales</taxon>
        <taxon>Paenibacillaceae</taxon>
        <taxon>Paenibacillus</taxon>
    </lineage>
</organism>
<keyword evidence="10" id="KW-1185">Reference proteome</keyword>
<feature type="transmembrane region" description="Helical" evidence="7">
    <location>
        <begin position="75"/>
        <end position="93"/>
    </location>
</feature>
<evidence type="ECO:0000256" key="7">
    <source>
        <dbReference type="SAM" id="Phobius"/>
    </source>
</evidence>
<comment type="subcellular location">
    <subcellularLocation>
        <location evidence="1">Cell membrane</location>
        <topology evidence="1">Multi-pass membrane protein</topology>
    </subcellularLocation>
</comment>
<feature type="domain" description="ACT" evidence="8">
    <location>
        <begin position="154"/>
        <end position="233"/>
    </location>
</feature>
<dbReference type="InterPro" id="IPR003416">
    <property type="entry name" value="MgtC/SapB/SrpB/YhiD_fam"/>
</dbReference>
<dbReference type="Proteomes" id="UP001596528">
    <property type="component" value="Unassembled WGS sequence"/>
</dbReference>
<evidence type="ECO:0000313" key="9">
    <source>
        <dbReference type="EMBL" id="MFC7751002.1"/>
    </source>
</evidence>